<dbReference type="GO" id="GO:0005886">
    <property type="term" value="C:plasma membrane"/>
    <property type="evidence" value="ECO:0007669"/>
    <property type="project" value="UniProtKB-SubCell"/>
</dbReference>
<dbReference type="Gene3D" id="1.10.287.470">
    <property type="entry name" value="Helix hairpin bin"/>
    <property type="match status" value="1"/>
</dbReference>
<proteinExistence type="inferred from homology"/>
<feature type="domain" description="Multidrug resistance protein MdtA-like beta-barrel" evidence="6">
    <location>
        <begin position="207"/>
        <end position="295"/>
    </location>
</feature>
<dbReference type="RefSeq" id="WP_077752637.1">
    <property type="nucleotide sequence ID" value="NZ_CP014782.1"/>
</dbReference>
<dbReference type="GO" id="GO:0022857">
    <property type="term" value="F:transmembrane transporter activity"/>
    <property type="evidence" value="ECO:0007669"/>
    <property type="project" value="InterPro"/>
</dbReference>
<organism evidence="8 9">
    <name type="scientific">Shewanella psychrophila</name>
    <dbReference type="NCBI Taxonomy" id="225848"/>
    <lineage>
        <taxon>Bacteria</taxon>
        <taxon>Pseudomonadati</taxon>
        <taxon>Pseudomonadota</taxon>
        <taxon>Gammaproteobacteria</taxon>
        <taxon>Alteromonadales</taxon>
        <taxon>Shewanellaceae</taxon>
        <taxon>Shewanella</taxon>
    </lineage>
</organism>
<evidence type="ECO:0000259" key="5">
    <source>
        <dbReference type="Pfam" id="PF25917"/>
    </source>
</evidence>
<name>A0A1S6HPM4_9GAMM</name>
<keyword evidence="3" id="KW-0732">Signal</keyword>
<evidence type="ECO:0000259" key="7">
    <source>
        <dbReference type="Pfam" id="PF25967"/>
    </source>
</evidence>
<dbReference type="AlphaFoldDB" id="A0A1S6HPM4"/>
<dbReference type="SUPFAM" id="SSF111369">
    <property type="entry name" value="HlyD-like secretion proteins"/>
    <property type="match status" value="1"/>
</dbReference>
<dbReference type="Gene3D" id="2.40.50.100">
    <property type="match status" value="1"/>
</dbReference>
<dbReference type="Pfam" id="PF25876">
    <property type="entry name" value="HH_MFP_RND"/>
    <property type="match status" value="1"/>
</dbReference>
<dbReference type="Pfam" id="PF25967">
    <property type="entry name" value="RND-MFP_C"/>
    <property type="match status" value="1"/>
</dbReference>
<dbReference type="STRING" id="225848.Sps_02317"/>
<dbReference type="InterPro" id="IPR058624">
    <property type="entry name" value="MdtA-like_HH"/>
</dbReference>
<dbReference type="Pfam" id="PF25944">
    <property type="entry name" value="Beta-barrel_RND"/>
    <property type="match status" value="1"/>
</dbReference>
<comment type="similarity">
    <text evidence="2">Belongs to the membrane fusion protein (MFP) (TC 8.A.1) family.</text>
</comment>
<dbReference type="PANTHER" id="PTHR30158">
    <property type="entry name" value="ACRA/E-RELATED COMPONENT OF DRUG EFFLUX TRANSPORTER"/>
    <property type="match status" value="1"/>
</dbReference>
<evidence type="ECO:0000256" key="1">
    <source>
        <dbReference type="ARBA" id="ARBA00004519"/>
    </source>
</evidence>
<dbReference type="GO" id="GO:0046677">
    <property type="term" value="P:response to antibiotic"/>
    <property type="evidence" value="ECO:0007669"/>
    <property type="project" value="TreeGrafter"/>
</dbReference>
<dbReference type="InterPro" id="IPR058627">
    <property type="entry name" value="MdtA-like_C"/>
</dbReference>
<evidence type="ECO:0000256" key="2">
    <source>
        <dbReference type="ARBA" id="ARBA00009477"/>
    </source>
</evidence>
<keyword evidence="9" id="KW-1185">Reference proteome</keyword>
<feature type="domain" description="Multidrug resistance protein MdtA-like C-terminal permuted SH3" evidence="7">
    <location>
        <begin position="301"/>
        <end position="362"/>
    </location>
</feature>
<evidence type="ECO:0000259" key="6">
    <source>
        <dbReference type="Pfam" id="PF25944"/>
    </source>
</evidence>
<evidence type="ECO:0000259" key="4">
    <source>
        <dbReference type="Pfam" id="PF25876"/>
    </source>
</evidence>
<evidence type="ECO:0000256" key="3">
    <source>
        <dbReference type="SAM" id="SignalP"/>
    </source>
</evidence>
<feature type="domain" description="Multidrug resistance protein MdtA-like alpha-helical hairpin" evidence="4">
    <location>
        <begin position="102"/>
        <end position="172"/>
    </location>
</feature>
<dbReference type="InterPro" id="IPR006143">
    <property type="entry name" value="RND_pump_MFP"/>
</dbReference>
<dbReference type="NCBIfam" id="TIGR01730">
    <property type="entry name" value="RND_mfp"/>
    <property type="match status" value="1"/>
</dbReference>
<dbReference type="OrthoDB" id="9800613at2"/>
<accession>A0A1S6HPM4</accession>
<comment type="subcellular location">
    <subcellularLocation>
        <location evidence="1">Cell inner membrane</location>
        <topology evidence="1">Lipid-anchor</topology>
    </subcellularLocation>
</comment>
<evidence type="ECO:0000313" key="8">
    <source>
        <dbReference type="EMBL" id="AQS37475.1"/>
    </source>
</evidence>
<feature type="signal peptide" evidence="3">
    <location>
        <begin position="1"/>
        <end position="23"/>
    </location>
</feature>
<feature type="domain" description="Multidrug resistance protein MdtA-like barrel-sandwich hybrid" evidence="5">
    <location>
        <begin position="63"/>
        <end position="203"/>
    </location>
</feature>
<dbReference type="KEGG" id="spsw:Sps_02317"/>
<reference evidence="8 9" key="1">
    <citation type="submission" date="2016-03" db="EMBL/GenBank/DDBJ databases">
        <title>Complete genome sequence of Shewanella psychrophila WP2, a deep sea bacterium isolated from west Pacific sediment.</title>
        <authorList>
            <person name="Xu G."/>
            <person name="Jian H."/>
        </authorList>
    </citation>
    <scope>NUCLEOTIDE SEQUENCE [LARGE SCALE GENOMIC DNA]</scope>
    <source>
        <strain evidence="8 9">WP2</strain>
    </source>
</reference>
<sequence length="392" mass="42933">MLARTVSTLKWCALFIVALQLTACGEAPAPQAAMLPSVIVNTASTKEIQSKSEIVGRTRASEDVTIKSQIQGQLLRRAFVEGDDVNAGDLLFEIDPANYISELAQQKAVLKQALASRDVAVMNWERGRRLLPDGMISAQDMDELTSRKLTTAAGVVQAEAAVQGAELQLSYTKVYAPISGRISNAKVSTGDIITPNSEMANLVQLQPMWVNFQVAEKELISAQQKLSQAEKREVKISDIVISLRLPNGTMFNETGYIDFISNKVDAATGTLPLRATFKNDDKLMLPGLFVTLVIESPIKEQALLIPQASVQEDQQGRFVMVLNEQDEVEKRIVELGERFGIDWRVLSGLNDGERIVVDGLQKIRPGIKVNAVEQEIVPFQNTQATPTASDAK</sequence>
<dbReference type="Gene3D" id="2.40.420.20">
    <property type="match status" value="1"/>
</dbReference>
<dbReference type="FunFam" id="2.40.420.20:FF:000001">
    <property type="entry name" value="Efflux RND transporter periplasmic adaptor subunit"/>
    <property type="match status" value="1"/>
</dbReference>
<feature type="chain" id="PRO_5012955547" evidence="3">
    <location>
        <begin position="24"/>
        <end position="392"/>
    </location>
</feature>
<evidence type="ECO:0000313" key="9">
    <source>
        <dbReference type="Proteomes" id="UP000189545"/>
    </source>
</evidence>
<dbReference type="Gene3D" id="2.40.30.170">
    <property type="match status" value="1"/>
</dbReference>
<gene>
    <name evidence="8" type="ORF">Sps_02317</name>
</gene>
<dbReference type="Proteomes" id="UP000189545">
    <property type="component" value="Chromosome"/>
</dbReference>
<dbReference type="InterPro" id="IPR058626">
    <property type="entry name" value="MdtA-like_b-barrel"/>
</dbReference>
<dbReference type="Pfam" id="PF25917">
    <property type="entry name" value="BSH_RND"/>
    <property type="match status" value="1"/>
</dbReference>
<dbReference type="EMBL" id="CP014782">
    <property type="protein sequence ID" value="AQS37475.1"/>
    <property type="molecule type" value="Genomic_DNA"/>
</dbReference>
<dbReference type="InterPro" id="IPR058625">
    <property type="entry name" value="MdtA-like_BSH"/>
</dbReference>
<protein>
    <submittedName>
        <fullName evidence="8">RND family efflux transporter, MFP subunit</fullName>
    </submittedName>
</protein>